<dbReference type="AlphaFoldDB" id="A0A2S8JAW0"/>
<dbReference type="Gene3D" id="3.40.50.1820">
    <property type="entry name" value="alpha/beta hydrolase"/>
    <property type="match status" value="1"/>
</dbReference>
<gene>
    <name evidence="2" type="ORF">C5613_14740</name>
</gene>
<evidence type="ECO:0000259" key="1">
    <source>
        <dbReference type="Pfam" id="PF01738"/>
    </source>
</evidence>
<dbReference type="RefSeq" id="WP_105415259.1">
    <property type="nucleotide sequence ID" value="NZ_PUIO01000015.1"/>
</dbReference>
<comment type="caution">
    <text evidence="2">The sequence shown here is derived from an EMBL/GenBank/DDBJ whole genome shotgun (WGS) entry which is preliminary data.</text>
</comment>
<protein>
    <submittedName>
        <fullName evidence="2">Carboxymethylenebutenolidase</fullName>
    </submittedName>
</protein>
<name>A0A2S8JAW0_RHOOP</name>
<dbReference type="EMBL" id="PUIO01000015">
    <property type="protein sequence ID" value="PQP24135.1"/>
    <property type="molecule type" value="Genomic_DNA"/>
</dbReference>
<dbReference type="SUPFAM" id="SSF53474">
    <property type="entry name" value="alpha/beta-Hydrolases"/>
    <property type="match status" value="1"/>
</dbReference>
<evidence type="ECO:0000313" key="2">
    <source>
        <dbReference type="EMBL" id="PQP24135.1"/>
    </source>
</evidence>
<feature type="domain" description="Dienelactone hydrolase" evidence="1">
    <location>
        <begin position="36"/>
        <end position="254"/>
    </location>
</feature>
<dbReference type="InterPro" id="IPR002925">
    <property type="entry name" value="Dienelactn_hydro"/>
</dbReference>
<dbReference type="Pfam" id="PF01738">
    <property type="entry name" value="DLH"/>
    <property type="match status" value="1"/>
</dbReference>
<dbReference type="InterPro" id="IPR029058">
    <property type="entry name" value="AB_hydrolase_fold"/>
</dbReference>
<dbReference type="InterPro" id="IPR051049">
    <property type="entry name" value="Dienelactone_hydrolase-like"/>
</dbReference>
<dbReference type="Proteomes" id="UP000239290">
    <property type="component" value="Unassembled WGS sequence"/>
</dbReference>
<dbReference type="PANTHER" id="PTHR46623">
    <property type="entry name" value="CARBOXYMETHYLENEBUTENOLIDASE-RELATED"/>
    <property type="match status" value="1"/>
</dbReference>
<sequence length="256" mass="26899">MVVADVLEVTTERETHMSEIDLTDLAARHDGSLNLHGYLARPSGEGPWPGVVMVHEAFGLDDVMRRQADRLAAAGFLTVAPDLFSAGGARRCLVSTMRAMLSGKGRAYGDIEAARQWLSGSPDCTGKIGVIGFCMGGGFALMTLRTGFDAAAPNYGVLPRDLDAAVAGACPVVASYGGKDFALRNAAAKLEAALTKAGVAHDVKEYPTAGHTFLNDELAGPKVLRPLAKVTGMVPDPEAAADAWKRIDGFFGEHLS</sequence>
<dbReference type="PANTHER" id="PTHR46623:SF6">
    <property type="entry name" value="ALPHA_BETA-HYDROLASES SUPERFAMILY PROTEIN"/>
    <property type="match status" value="1"/>
</dbReference>
<organism evidence="2 3">
    <name type="scientific">Rhodococcus opacus</name>
    <name type="common">Nocardia opaca</name>
    <dbReference type="NCBI Taxonomy" id="37919"/>
    <lineage>
        <taxon>Bacteria</taxon>
        <taxon>Bacillati</taxon>
        <taxon>Actinomycetota</taxon>
        <taxon>Actinomycetes</taxon>
        <taxon>Mycobacteriales</taxon>
        <taxon>Nocardiaceae</taxon>
        <taxon>Rhodococcus</taxon>
    </lineage>
</organism>
<accession>A0A2S8JAW0</accession>
<reference evidence="3" key="1">
    <citation type="submission" date="2018-02" db="EMBL/GenBank/DDBJ databases">
        <title>Draft genome sequencing of Rhodococcus opacus KU647198.</title>
        <authorList>
            <person name="Zheng B.-X."/>
        </authorList>
    </citation>
    <scope>NUCLEOTIDE SEQUENCE [LARGE SCALE GENOMIC DNA]</scope>
    <source>
        <strain evidence="3">04-OD7</strain>
    </source>
</reference>
<evidence type="ECO:0000313" key="3">
    <source>
        <dbReference type="Proteomes" id="UP000239290"/>
    </source>
</evidence>
<dbReference type="GO" id="GO:0016787">
    <property type="term" value="F:hydrolase activity"/>
    <property type="evidence" value="ECO:0007669"/>
    <property type="project" value="InterPro"/>
</dbReference>
<proteinExistence type="predicted"/>